<dbReference type="RefSeq" id="XP_022475100.1">
    <property type="nucleotide sequence ID" value="XM_022618450.1"/>
</dbReference>
<name>A0A1G4B947_9PEZI</name>
<feature type="transmembrane region" description="Helical" evidence="1">
    <location>
        <begin position="42"/>
        <end position="63"/>
    </location>
</feature>
<dbReference type="GeneID" id="34559960"/>
<feature type="transmembrane region" description="Helical" evidence="1">
    <location>
        <begin position="142"/>
        <end position="163"/>
    </location>
</feature>
<keyword evidence="1" id="KW-0472">Membrane</keyword>
<feature type="transmembrane region" description="Helical" evidence="1">
    <location>
        <begin position="175"/>
        <end position="199"/>
    </location>
</feature>
<dbReference type="Proteomes" id="UP000176998">
    <property type="component" value="Unassembled WGS sequence"/>
</dbReference>
<organism evidence="2 3">
    <name type="scientific">Colletotrichum orchidophilum</name>
    <dbReference type="NCBI Taxonomy" id="1209926"/>
    <lineage>
        <taxon>Eukaryota</taxon>
        <taxon>Fungi</taxon>
        <taxon>Dikarya</taxon>
        <taxon>Ascomycota</taxon>
        <taxon>Pezizomycotina</taxon>
        <taxon>Sordariomycetes</taxon>
        <taxon>Hypocreomycetidae</taxon>
        <taxon>Glomerellales</taxon>
        <taxon>Glomerellaceae</taxon>
        <taxon>Colletotrichum</taxon>
    </lineage>
</organism>
<keyword evidence="1" id="KW-0812">Transmembrane</keyword>
<gene>
    <name evidence="2" type="ORF">CORC01_06811</name>
</gene>
<dbReference type="AlphaFoldDB" id="A0A1G4B947"/>
<dbReference type="EMBL" id="MJBS01000052">
    <property type="protein sequence ID" value="OHE97948.1"/>
    <property type="molecule type" value="Genomic_DNA"/>
</dbReference>
<feature type="transmembrane region" description="Helical" evidence="1">
    <location>
        <begin position="70"/>
        <end position="90"/>
    </location>
</feature>
<comment type="caution">
    <text evidence="2">The sequence shown here is derived from an EMBL/GenBank/DDBJ whole genome shotgun (WGS) entry which is preliminary data.</text>
</comment>
<reference evidence="2 3" key="1">
    <citation type="submission" date="2016-09" db="EMBL/GenBank/DDBJ databases">
        <authorList>
            <person name="Capua I."/>
            <person name="De Benedictis P."/>
            <person name="Joannis T."/>
            <person name="Lombin L.H."/>
            <person name="Cattoli G."/>
        </authorList>
    </citation>
    <scope>NUCLEOTIDE SEQUENCE [LARGE SCALE GENOMIC DNA]</scope>
    <source>
        <strain evidence="2 3">IMI 309357</strain>
    </source>
</reference>
<feature type="transmembrane region" description="Helical" evidence="1">
    <location>
        <begin position="110"/>
        <end position="130"/>
    </location>
</feature>
<evidence type="ECO:0000313" key="3">
    <source>
        <dbReference type="Proteomes" id="UP000176998"/>
    </source>
</evidence>
<evidence type="ECO:0008006" key="4">
    <source>
        <dbReference type="Google" id="ProtNLM"/>
    </source>
</evidence>
<sequence>MAVNMLSSSSLPLTNSGGVPNTINNTSDAFEATPSLPYFEHAWSVLSIICVFNVFLGLLIIGITSFSKLTAVPIISSAAGAIANGLYFYAYYDKPYPLAKRAAASAIGDIFWLIQEAGMPFYSFIILNRLLRGKKRKFFHTVFWSALILVTAVKVMVIYYRLLCILREDNSLSGIIIRIHIAYFGLIAVSECVSAYFLLRIFAEVRKSSNEAGLRTSFMRYLMRSTEIRVASLAVAAAIRVVTHSLNVWQSSSATRYLDRVAYALECFFPIIMYVDLLASKLEFTTQTNDPSFASNRRLRGPTSTEKTAD</sequence>
<accession>A0A1G4B947</accession>
<evidence type="ECO:0000256" key="1">
    <source>
        <dbReference type="SAM" id="Phobius"/>
    </source>
</evidence>
<dbReference type="OrthoDB" id="5306317at2759"/>
<evidence type="ECO:0000313" key="2">
    <source>
        <dbReference type="EMBL" id="OHE97948.1"/>
    </source>
</evidence>
<keyword evidence="3" id="KW-1185">Reference proteome</keyword>
<proteinExistence type="predicted"/>
<keyword evidence="1" id="KW-1133">Transmembrane helix</keyword>
<protein>
    <recommendedName>
        <fullName evidence="4">Integral membrane protein</fullName>
    </recommendedName>
</protein>